<evidence type="ECO:0000313" key="2">
    <source>
        <dbReference type="EMBL" id="QJC56232.1"/>
    </source>
</evidence>
<dbReference type="InterPro" id="IPR045134">
    <property type="entry name" value="UHRF1/2-like"/>
</dbReference>
<dbReference type="KEGG" id="pvac:HC248_01534"/>
<dbReference type="InterPro" id="IPR003615">
    <property type="entry name" value="HNH_nuc"/>
</dbReference>
<dbReference type="GO" id="GO:0016567">
    <property type="term" value="P:protein ubiquitination"/>
    <property type="evidence" value="ECO:0007669"/>
    <property type="project" value="TreeGrafter"/>
</dbReference>
<gene>
    <name evidence="2" type="ORF">HC248_01534</name>
</gene>
<feature type="domain" description="YDG" evidence="1">
    <location>
        <begin position="8"/>
        <end position="149"/>
    </location>
</feature>
<organism evidence="2 3">
    <name type="scientific">Polaromonas vacuolata</name>
    <dbReference type="NCBI Taxonomy" id="37448"/>
    <lineage>
        <taxon>Bacteria</taxon>
        <taxon>Pseudomonadati</taxon>
        <taxon>Pseudomonadota</taxon>
        <taxon>Betaproteobacteria</taxon>
        <taxon>Burkholderiales</taxon>
        <taxon>Comamonadaceae</taxon>
        <taxon>Polaromonas</taxon>
    </lineage>
</organism>
<evidence type="ECO:0000313" key="3">
    <source>
        <dbReference type="Proteomes" id="UP000502041"/>
    </source>
</evidence>
<dbReference type="Gene3D" id="2.30.280.10">
    <property type="entry name" value="SRA-YDG"/>
    <property type="match status" value="1"/>
</dbReference>
<dbReference type="PROSITE" id="PS51015">
    <property type="entry name" value="YDG"/>
    <property type="match status" value="1"/>
</dbReference>
<dbReference type="InterPro" id="IPR015947">
    <property type="entry name" value="PUA-like_sf"/>
</dbReference>
<name>A0A6H2H8M3_9BURK</name>
<keyword evidence="3" id="KW-1185">Reference proteome</keyword>
<dbReference type="EMBL" id="CP051461">
    <property type="protein sequence ID" value="QJC56232.1"/>
    <property type="molecule type" value="Genomic_DNA"/>
</dbReference>
<reference evidence="2 3" key="1">
    <citation type="submission" date="2020-04" db="EMBL/GenBank/DDBJ databases">
        <title>Complete genome of a Psychrophilic, Marine, Gas Vacuolate Bacterium Polaromonas vacuolata KCTC 22033T.</title>
        <authorList>
            <person name="Hwang K."/>
            <person name="Kim K.M."/>
        </authorList>
    </citation>
    <scope>NUCLEOTIDE SEQUENCE [LARGE SCALE GENOMIC DNA]</scope>
    <source>
        <strain evidence="2 3">KCTC 22033</strain>
    </source>
</reference>
<dbReference type="PANTHER" id="PTHR14140:SF27">
    <property type="entry name" value="OS04G0289800 PROTEIN"/>
    <property type="match status" value="1"/>
</dbReference>
<dbReference type="GO" id="GO:0061630">
    <property type="term" value="F:ubiquitin protein ligase activity"/>
    <property type="evidence" value="ECO:0007669"/>
    <property type="project" value="TreeGrafter"/>
</dbReference>
<dbReference type="Pfam" id="PF02182">
    <property type="entry name" value="SAD_SRA"/>
    <property type="match status" value="1"/>
</dbReference>
<dbReference type="GO" id="GO:0044027">
    <property type="term" value="P:negative regulation of gene expression via chromosomal CpG island methylation"/>
    <property type="evidence" value="ECO:0007669"/>
    <property type="project" value="TreeGrafter"/>
</dbReference>
<dbReference type="SMART" id="SM00466">
    <property type="entry name" value="SRA"/>
    <property type="match status" value="1"/>
</dbReference>
<dbReference type="REBASE" id="396395">
    <property type="entry name" value="Pva22033ORF1534P"/>
</dbReference>
<dbReference type="SUPFAM" id="SSF88697">
    <property type="entry name" value="PUA domain-like"/>
    <property type="match status" value="1"/>
</dbReference>
<protein>
    <recommendedName>
        <fullName evidence="1">YDG domain-containing protein</fullName>
    </recommendedName>
</protein>
<dbReference type="InterPro" id="IPR003105">
    <property type="entry name" value="SRA_YDG"/>
</dbReference>
<accession>A0A6H2H8M3</accession>
<dbReference type="InterPro" id="IPR036987">
    <property type="entry name" value="SRA-YDG_sf"/>
</dbReference>
<sequence length="301" mass="33093">MATEIIFGHLEDVSVGDSFVNYKAMNKVGVHRSSMGGISGRAKDGADSVVISGGYENDSDQGDVIVYTGQGGRNKGGKHDKDQTLTLGNAALVQNLLNAQPVRVIRGEDRKNSFAPASGYRYDGLYRVESYWSEKRVDGFAIWRFRLEQLVATNTIPQPIKKSSKKAIPLGNPSPERVETTVQRVVRDSALSKSLKLHYQHLCQVCDTTIETNSGPYAEAAHITPLGAPHNGPDIWENILCLCPNHHVMFDLGVFSVADDLSLLGITGLITTEEGHAPSLVHLEYHRNHYYKKLIQPLDKG</sequence>
<dbReference type="CDD" id="cd00085">
    <property type="entry name" value="HNHc"/>
    <property type="match status" value="1"/>
</dbReference>
<dbReference type="PANTHER" id="PTHR14140">
    <property type="entry name" value="E3 UBIQUITIN-PROTEIN LIGASE UHRF-RELATED"/>
    <property type="match status" value="1"/>
</dbReference>
<proteinExistence type="predicted"/>
<dbReference type="Pfam" id="PF13391">
    <property type="entry name" value="HNH_2"/>
    <property type="match status" value="1"/>
</dbReference>
<dbReference type="SMART" id="SM00507">
    <property type="entry name" value="HNHc"/>
    <property type="match status" value="1"/>
</dbReference>
<dbReference type="AlphaFoldDB" id="A0A6H2H8M3"/>
<dbReference type="RefSeq" id="WP_168921967.1">
    <property type="nucleotide sequence ID" value="NZ_CP051461.1"/>
</dbReference>
<dbReference type="Proteomes" id="UP000502041">
    <property type="component" value="Chromosome"/>
</dbReference>
<evidence type="ECO:0000259" key="1">
    <source>
        <dbReference type="PROSITE" id="PS51015"/>
    </source>
</evidence>